<accession>A0A699I3S0</accession>
<dbReference type="PANTHER" id="PTHR11439:SF524">
    <property type="entry name" value="RNA-DIRECTED DNA POLYMERASE, PROTEIN KINASE RLK-PELLE-DLSV FAMILY"/>
    <property type="match status" value="1"/>
</dbReference>
<evidence type="ECO:0000313" key="1">
    <source>
        <dbReference type="EMBL" id="GEZ10393.1"/>
    </source>
</evidence>
<organism evidence="1">
    <name type="scientific">Tanacetum cinerariifolium</name>
    <name type="common">Dalmatian daisy</name>
    <name type="synonym">Chrysanthemum cinerariifolium</name>
    <dbReference type="NCBI Taxonomy" id="118510"/>
    <lineage>
        <taxon>Eukaryota</taxon>
        <taxon>Viridiplantae</taxon>
        <taxon>Streptophyta</taxon>
        <taxon>Embryophyta</taxon>
        <taxon>Tracheophyta</taxon>
        <taxon>Spermatophyta</taxon>
        <taxon>Magnoliopsida</taxon>
        <taxon>eudicotyledons</taxon>
        <taxon>Gunneridae</taxon>
        <taxon>Pentapetalae</taxon>
        <taxon>asterids</taxon>
        <taxon>campanulids</taxon>
        <taxon>Asterales</taxon>
        <taxon>Asteraceae</taxon>
        <taxon>Asteroideae</taxon>
        <taxon>Anthemideae</taxon>
        <taxon>Anthemidinae</taxon>
        <taxon>Tanacetum</taxon>
    </lineage>
</organism>
<dbReference type="EMBL" id="BKCJ010241189">
    <property type="protein sequence ID" value="GEZ10393.1"/>
    <property type="molecule type" value="Genomic_DNA"/>
</dbReference>
<dbReference type="PANTHER" id="PTHR11439">
    <property type="entry name" value="GAG-POL-RELATED RETROTRANSPOSON"/>
    <property type="match status" value="1"/>
</dbReference>
<name>A0A699I3S0_TANCI</name>
<dbReference type="CDD" id="cd09272">
    <property type="entry name" value="RNase_HI_RT_Ty1"/>
    <property type="match status" value="1"/>
</dbReference>
<proteinExistence type="predicted"/>
<gene>
    <name evidence="1" type="ORF">Tci_482366</name>
</gene>
<reference evidence="1" key="1">
    <citation type="journal article" date="2019" name="Sci. Rep.">
        <title>Draft genome of Tanacetum cinerariifolium, the natural source of mosquito coil.</title>
        <authorList>
            <person name="Yamashiro T."/>
            <person name="Shiraishi A."/>
            <person name="Satake H."/>
            <person name="Nakayama K."/>
        </authorList>
    </citation>
    <scope>NUCLEOTIDE SEQUENCE</scope>
</reference>
<dbReference type="AlphaFoldDB" id="A0A699I3S0"/>
<sequence length="255" mass="28790">MNCHVTTTSPLPRSHVHALHDPNRKEAMLDEYNALITNGTWVLIPRSANVNVVRSMWLFKHKFNADGSLSGYKARLHCLQHFYSGSLLPSTLHLSSTTQLSAYTDADWAGCPVTRRSISGFNLLSWSAKRQIALSRSSDEANRGVANVVAETAWIRNLLCELHTPLFIATLVYCDNVSAVYLSTNLVQHQRTKHIEIDINFVRDYVTLGQVRVLYVPSRFQYADIFTKGLPTALFLEFRSSLNVRRPPTHTAGEY</sequence>
<comment type="caution">
    <text evidence="1">The sequence shown here is derived from an EMBL/GenBank/DDBJ whole genome shotgun (WGS) entry which is preliminary data.</text>
</comment>
<protein>
    <submittedName>
        <fullName evidence="1">Ribonuclease H-like domain-containing protein</fullName>
    </submittedName>
</protein>